<feature type="transmembrane region" description="Helical" evidence="1">
    <location>
        <begin position="62"/>
        <end position="84"/>
    </location>
</feature>
<dbReference type="EMBL" id="JAERQM010000003">
    <property type="protein sequence ID" value="MBU8544659.1"/>
    <property type="molecule type" value="Genomic_DNA"/>
</dbReference>
<dbReference type="RefSeq" id="WP_216876048.1">
    <property type="nucleotide sequence ID" value="NZ_JAERQM010000003.1"/>
</dbReference>
<evidence type="ECO:0000256" key="1">
    <source>
        <dbReference type="SAM" id="Phobius"/>
    </source>
</evidence>
<name>A0ABS6H7I0_9PROT</name>
<dbReference type="Proteomes" id="UP000689967">
    <property type="component" value="Unassembled WGS sequence"/>
</dbReference>
<evidence type="ECO:0000313" key="2">
    <source>
        <dbReference type="EMBL" id="MBU8544659.1"/>
    </source>
</evidence>
<organism evidence="2 3">
    <name type="scientific">Falsiroseomonas oleicola</name>
    <dbReference type="NCBI Taxonomy" id="2801474"/>
    <lineage>
        <taxon>Bacteria</taxon>
        <taxon>Pseudomonadati</taxon>
        <taxon>Pseudomonadota</taxon>
        <taxon>Alphaproteobacteria</taxon>
        <taxon>Acetobacterales</taxon>
        <taxon>Roseomonadaceae</taxon>
        <taxon>Falsiroseomonas</taxon>
    </lineage>
</organism>
<feature type="transmembrane region" description="Helical" evidence="1">
    <location>
        <begin position="16"/>
        <end position="41"/>
    </location>
</feature>
<dbReference type="InterPro" id="IPR012427">
    <property type="entry name" value="DUF1622"/>
</dbReference>
<proteinExistence type="predicted"/>
<reference evidence="2 3" key="1">
    <citation type="submission" date="2021-01" db="EMBL/GenBank/DDBJ databases">
        <title>Roseomonas sp. nov, a bacterium isolated from an oil production mixture in Yumen Oilfield.</title>
        <authorList>
            <person name="Wu D."/>
        </authorList>
    </citation>
    <scope>NUCLEOTIDE SEQUENCE [LARGE SCALE GENOMIC DNA]</scope>
    <source>
        <strain evidence="2 3">ROY-5-3</strain>
    </source>
</reference>
<keyword evidence="1" id="KW-0472">Membrane</keyword>
<protein>
    <submittedName>
        <fullName evidence="2">DUF1622 domain-containing protein</fullName>
    </submittedName>
</protein>
<sequence length="129" mass="14002">MIQHGPGVWVGGFAEWVAAGLELAGILALLVGVTATTLIFIHRGLRSGEGWASAFVPYRAHLGRAILIGLELLVAADILHTVAAPMTFETVATLGMIVLIRTVLSLALEVEIEGRWPWHRHPEKRKEHG</sequence>
<evidence type="ECO:0000313" key="3">
    <source>
        <dbReference type="Proteomes" id="UP000689967"/>
    </source>
</evidence>
<accession>A0ABS6H7I0</accession>
<dbReference type="PANTHER" id="PTHR38468:SF1">
    <property type="entry name" value="SLL0939 PROTEIN"/>
    <property type="match status" value="1"/>
</dbReference>
<keyword evidence="3" id="KW-1185">Reference proteome</keyword>
<dbReference type="PANTHER" id="PTHR38468">
    <property type="entry name" value="SLL0939 PROTEIN"/>
    <property type="match status" value="1"/>
</dbReference>
<feature type="transmembrane region" description="Helical" evidence="1">
    <location>
        <begin position="90"/>
        <end position="110"/>
    </location>
</feature>
<keyword evidence="1" id="KW-0812">Transmembrane</keyword>
<keyword evidence="1" id="KW-1133">Transmembrane helix</keyword>
<dbReference type="Pfam" id="PF07784">
    <property type="entry name" value="DUF1622"/>
    <property type="match status" value="1"/>
</dbReference>
<gene>
    <name evidence="2" type="ORF">JJQ90_13135</name>
</gene>
<comment type="caution">
    <text evidence="2">The sequence shown here is derived from an EMBL/GenBank/DDBJ whole genome shotgun (WGS) entry which is preliminary data.</text>
</comment>